<dbReference type="Proteomes" id="UP000186795">
    <property type="component" value="Unassembled WGS sequence"/>
</dbReference>
<evidence type="ECO:0000313" key="2">
    <source>
        <dbReference type="Proteomes" id="UP000186795"/>
    </source>
</evidence>
<accession>A0A1N7MZU2</accession>
<dbReference type="InterPro" id="IPR046286">
    <property type="entry name" value="DUF6323"/>
</dbReference>
<name>A0A1N7MZU2_9BACL</name>
<dbReference type="EMBL" id="FTOD01000007">
    <property type="protein sequence ID" value="SIS91626.1"/>
    <property type="molecule type" value="Genomic_DNA"/>
</dbReference>
<organism evidence="1 2">
    <name type="scientific">Kroppenstedtia eburnea</name>
    <dbReference type="NCBI Taxonomy" id="714067"/>
    <lineage>
        <taxon>Bacteria</taxon>
        <taxon>Bacillati</taxon>
        <taxon>Bacillota</taxon>
        <taxon>Bacilli</taxon>
        <taxon>Bacillales</taxon>
        <taxon>Thermoactinomycetaceae</taxon>
        <taxon>Kroppenstedtia</taxon>
    </lineage>
</organism>
<protein>
    <submittedName>
        <fullName evidence="1">Uncharacterized protein</fullName>
    </submittedName>
</protein>
<reference evidence="2" key="1">
    <citation type="submission" date="2017-01" db="EMBL/GenBank/DDBJ databases">
        <authorList>
            <person name="Varghese N."/>
            <person name="Submissions S."/>
        </authorList>
    </citation>
    <scope>NUCLEOTIDE SEQUENCE [LARGE SCALE GENOMIC DNA]</scope>
    <source>
        <strain evidence="2">DSM 45196</strain>
    </source>
</reference>
<dbReference type="AlphaFoldDB" id="A0A1N7MZU2"/>
<dbReference type="OrthoDB" id="1707441at2"/>
<sequence>MFLSRMFNSVNLSIQEKMVDELLESNQKIQGSGLILTRAEIKHMIAVRNKALQDYGRVELGFDVTKELMEVFCSSPYIHGENYASTLNELHELFYHLRNETEDRVGDLKLIHLMKEYFDGDCGGSLELLKSELEDFTRNFRRDGLDDEIPEGDDPYWKLKT</sequence>
<dbReference type="Pfam" id="PF19848">
    <property type="entry name" value="DUF6323"/>
    <property type="match status" value="1"/>
</dbReference>
<gene>
    <name evidence="1" type="ORF">SAMN05421790_107159</name>
</gene>
<keyword evidence="2" id="KW-1185">Reference proteome</keyword>
<dbReference type="RefSeq" id="WP_076525366.1">
    <property type="nucleotide sequence ID" value="NZ_CP048103.1"/>
</dbReference>
<proteinExistence type="predicted"/>
<evidence type="ECO:0000313" key="1">
    <source>
        <dbReference type="EMBL" id="SIS91626.1"/>
    </source>
</evidence>